<gene>
    <name evidence="6" type="primary">Cyp2j2_3</name>
    <name evidence="6" type="ORF">GTO96_0008969</name>
</gene>
<dbReference type="GO" id="GO:0020037">
    <property type="term" value="F:heme binding"/>
    <property type="evidence" value="ECO:0007669"/>
    <property type="project" value="InterPro"/>
</dbReference>
<feature type="non-terminal residue" evidence="6">
    <location>
        <position position="1"/>
    </location>
</feature>
<feature type="non-terminal residue" evidence="6">
    <location>
        <position position="556"/>
    </location>
</feature>
<comment type="cofactor">
    <cofactor evidence="1">
        <name>heme</name>
        <dbReference type="ChEBI" id="CHEBI:30413"/>
    </cofactor>
</comment>
<dbReference type="Pfam" id="PF00067">
    <property type="entry name" value="p450"/>
    <property type="match status" value="1"/>
</dbReference>
<name>A0A8X7X5D7_POLSE</name>
<dbReference type="GO" id="GO:0006805">
    <property type="term" value="P:xenobiotic metabolic process"/>
    <property type="evidence" value="ECO:0007669"/>
    <property type="project" value="TreeGrafter"/>
</dbReference>
<protein>
    <submittedName>
        <fullName evidence="6">CP2J2 protein</fullName>
    </submittedName>
</protein>
<dbReference type="SUPFAM" id="SSF48264">
    <property type="entry name" value="Cytochrome P450"/>
    <property type="match status" value="1"/>
</dbReference>
<evidence type="ECO:0000256" key="3">
    <source>
        <dbReference type="ARBA" id="ARBA00022723"/>
    </source>
</evidence>
<dbReference type="InterPro" id="IPR002401">
    <property type="entry name" value="Cyt_P450_E_grp-I"/>
</dbReference>
<dbReference type="FunFam" id="1.10.630.10:FF:000176">
    <property type="entry name" value="Uncharacterized protein"/>
    <property type="match status" value="1"/>
</dbReference>
<proteinExistence type="inferred from homology"/>
<keyword evidence="7" id="KW-1185">Reference proteome</keyword>
<feature type="region of interest" description="Disordered" evidence="5">
    <location>
        <begin position="442"/>
        <end position="475"/>
    </location>
</feature>
<feature type="compositionally biased region" description="Basic and acidic residues" evidence="5">
    <location>
        <begin position="460"/>
        <end position="475"/>
    </location>
</feature>
<evidence type="ECO:0000256" key="5">
    <source>
        <dbReference type="SAM" id="MobiDB-lite"/>
    </source>
</evidence>
<dbReference type="PANTHER" id="PTHR24300">
    <property type="entry name" value="CYTOCHROME P450 508A4-RELATED"/>
    <property type="match status" value="1"/>
</dbReference>
<evidence type="ECO:0000256" key="1">
    <source>
        <dbReference type="ARBA" id="ARBA00001971"/>
    </source>
</evidence>
<dbReference type="InterPro" id="IPR050182">
    <property type="entry name" value="Cytochrome_P450_fam2"/>
</dbReference>
<dbReference type="GO" id="GO:0005506">
    <property type="term" value="F:iron ion binding"/>
    <property type="evidence" value="ECO:0007669"/>
    <property type="project" value="InterPro"/>
</dbReference>
<keyword evidence="3" id="KW-0479">Metal-binding</keyword>
<comment type="caution">
    <text evidence="6">The sequence shown here is derived from an EMBL/GenBank/DDBJ whole genome shotgun (WGS) entry which is preliminary data.</text>
</comment>
<dbReference type="PANTHER" id="PTHR24300:SF177">
    <property type="entry name" value="CYTOCHROME P450 2J2"/>
    <property type="match status" value="1"/>
</dbReference>
<dbReference type="Gene3D" id="1.10.630.10">
    <property type="entry name" value="Cytochrome P450"/>
    <property type="match status" value="1"/>
</dbReference>
<reference evidence="6 7" key="1">
    <citation type="journal article" date="2021" name="Cell">
        <title>Tracing the genetic footprints of vertebrate landing in non-teleost ray-finned fishes.</title>
        <authorList>
            <person name="Bi X."/>
            <person name="Wang K."/>
            <person name="Yang L."/>
            <person name="Pan H."/>
            <person name="Jiang H."/>
            <person name="Wei Q."/>
            <person name="Fang M."/>
            <person name="Yu H."/>
            <person name="Zhu C."/>
            <person name="Cai Y."/>
            <person name="He Y."/>
            <person name="Gan X."/>
            <person name="Zeng H."/>
            <person name="Yu D."/>
            <person name="Zhu Y."/>
            <person name="Jiang H."/>
            <person name="Qiu Q."/>
            <person name="Yang H."/>
            <person name="Zhang Y.E."/>
            <person name="Wang W."/>
            <person name="Zhu M."/>
            <person name="He S."/>
            <person name="Zhang G."/>
        </authorList>
    </citation>
    <scope>NUCLEOTIDE SEQUENCE [LARGE SCALE GENOMIC DNA]</scope>
    <source>
        <strain evidence="6">Bchr_013</strain>
    </source>
</reference>
<dbReference type="Proteomes" id="UP000886611">
    <property type="component" value="Unassembled WGS sequence"/>
</dbReference>
<accession>A0A8X7X5D7</accession>
<dbReference type="EMBL" id="JAATIS010004524">
    <property type="protein sequence ID" value="KAG2461425.1"/>
    <property type="molecule type" value="Genomic_DNA"/>
</dbReference>
<dbReference type="InterPro" id="IPR001128">
    <property type="entry name" value="Cyt_P450"/>
</dbReference>
<dbReference type="AlphaFoldDB" id="A0A8X7X5D7"/>
<evidence type="ECO:0000313" key="6">
    <source>
        <dbReference type="EMBL" id="KAG2461425.1"/>
    </source>
</evidence>
<comment type="similarity">
    <text evidence="2">Belongs to the cytochrome P450 family.</text>
</comment>
<organism evidence="6 7">
    <name type="scientific">Polypterus senegalus</name>
    <name type="common">Senegal bichir</name>
    <dbReference type="NCBI Taxonomy" id="55291"/>
    <lineage>
        <taxon>Eukaryota</taxon>
        <taxon>Metazoa</taxon>
        <taxon>Chordata</taxon>
        <taxon>Craniata</taxon>
        <taxon>Vertebrata</taxon>
        <taxon>Euteleostomi</taxon>
        <taxon>Actinopterygii</taxon>
        <taxon>Polypteriformes</taxon>
        <taxon>Polypteridae</taxon>
        <taxon>Polypterus</taxon>
    </lineage>
</organism>
<dbReference type="InterPro" id="IPR036396">
    <property type="entry name" value="Cyt_P450_sf"/>
</dbReference>
<evidence type="ECO:0000313" key="7">
    <source>
        <dbReference type="Proteomes" id="UP000886611"/>
    </source>
</evidence>
<dbReference type="SUPFAM" id="SSF47353">
    <property type="entry name" value="Retrovirus capsid dimerization domain-like"/>
    <property type="match status" value="1"/>
</dbReference>
<sequence length="556" mass="63541">MSGGSWQSWREDRRRPEERHKDCEPWTLGESVQEALGGARLSNGYTWKEHKRFVLTTLRNFGVGKKSLESIIMEEVKFFVEAFEEERGQPFNPHYMINNAVSNIICLIVLGHRFEYSDSHYQEIQHLMNKGAYLEGSWWTWAYNAFPGLMRYLPGGHNELFSSYGKVMDFLREEIRNHKKDLDPTSPRDFIDAYLKEMEKRKNDPAAEFNDDTLCSNTFDLFVAGGETTATTLRWALLFMAQNPHIQEKVQAEIDSVLGQTRLPSMEDKINLPYTEAVVHEVQRKADIVPVNLLKMTTEDMTIGGYLIPKDTAILINLSSVLNDKDEWETPDTFNPGHFLTPDGKFRRREAFMPFSAEWRNWLFDPEKPARAQAIEFWGKIGRWLRPEGPQAQRVVEQVAREGLVNTTPGSLAQQVRRHPYKDMPGLLDVLERQLAVLRVGGSERSVRGNRQGRAATPEPSRRAAEAPSRPKEKPIPPRCYKCHLLSTCPLNITAEPMDCTWTTGESSLEALLGQQEAPKSRAAPVESNKMTQGDYRFQHALRVSVWGSKTKDAAI</sequence>
<dbReference type="PRINTS" id="PR00463">
    <property type="entry name" value="EP450I"/>
</dbReference>
<evidence type="ECO:0000256" key="2">
    <source>
        <dbReference type="ARBA" id="ARBA00010617"/>
    </source>
</evidence>
<dbReference type="GO" id="GO:0006082">
    <property type="term" value="P:organic acid metabolic process"/>
    <property type="evidence" value="ECO:0007669"/>
    <property type="project" value="TreeGrafter"/>
</dbReference>
<dbReference type="GO" id="GO:0016712">
    <property type="term" value="F:oxidoreductase activity, acting on paired donors, with incorporation or reduction of molecular oxygen, reduced flavin or flavoprotein as one donor, and incorporation of one atom of oxygen"/>
    <property type="evidence" value="ECO:0007669"/>
    <property type="project" value="TreeGrafter"/>
</dbReference>
<evidence type="ECO:0000256" key="4">
    <source>
        <dbReference type="ARBA" id="ARBA00023004"/>
    </source>
</evidence>
<keyword evidence="4" id="KW-0408">Iron</keyword>
<dbReference type="GO" id="GO:0005737">
    <property type="term" value="C:cytoplasm"/>
    <property type="evidence" value="ECO:0007669"/>
    <property type="project" value="TreeGrafter"/>
</dbReference>
<dbReference type="PRINTS" id="PR00385">
    <property type="entry name" value="P450"/>
</dbReference>